<dbReference type="PANTHER" id="PTHR30221:SF1">
    <property type="entry name" value="SMALL-CONDUCTANCE MECHANOSENSITIVE CHANNEL"/>
    <property type="match status" value="1"/>
</dbReference>
<keyword evidence="3 6" id="KW-0812">Transmembrane</keyword>
<comment type="subcellular location">
    <subcellularLocation>
        <location evidence="1">Membrane</location>
        <topology evidence="1">Multi-pass membrane protein</topology>
    </subcellularLocation>
</comment>
<dbReference type="AlphaFoldDB" id="A0A4D6KEE2"/>
<reference evidence="8 9" key="2">
    <citation type="submission" date="2019-04" db="EMBL/GenBank/DDBJ databases">
        <authorList>
            <person name="Yang S."/>
            <person name="Wei W."/>
        </authorList>
    </citation>
    <scope>NUCLEOTIDE SEQUENCE [LARGE SCALE GENOMIC DNA]</scope>
    <source>
        <strain evidence="9">ZP60</strain>
    </source>
</reference>
<dbReference type="Proteomes" id="UP000297053">
    <property type="component" value="Chromosome"/>
</dbReference>
<dbReference type="SUPFAM" id="SSF50182">
    <property type="entry name" value="Sm-like ribonucleoproteins"/>
    <property type="match status" value="1"/>
</dbReference>
<gene>
    <name evidence="8" type="ORF">E5139_06095</name>
</gene>
<accession>A0A4D6KEE2</accession>
<dbReference type="InterPro" id="IPR045275">
    <property type="entry name" value="MscS_archaea/bacteria_type"/>
</dbReference>
<protein>
    <submittedName>
        <fullName evidence="8">Mechanosensitive ion channel</fullName>
    </submittedName>
</protein>
<dbReference type="Gene3D" id="1.10.287.1260">
    <property type="match status" value="1"/>
</dbReference>
<dbReference type="GO" id="GO:0008381">
    <property type="term" value="F:mechanosensitive monoatomic ion channel activity"/>
    <property type="evidence" value="ECO:0007669"/>
    <property type="project" value="InterPro"/>
</dbReference>
<dbReference type="GO" id="GO:0016020">
    <property type="term" value="C:membrane"/>
    <property type="evidence" value="ECO:0007669"/>
    <property type="project" value="UniProtKB-SubCell"/>
</dbReference>
<name>A0A4D6KEE2_9EURY</name>
<evidence type="ECO:0000256" key="1">
    <source>
        <dbReference type="ARBA" id="ARBA00004141"/>
    </source>
</evidence>
<dbReference type="PANTHER" id="PTHR30221">
    <property type="entry name" value="SMALL-CONDUCTANCE MECHANOSENSITIVE CHANNEL"/>
    <property type="match status" value="1"/>
</dbReference>
<dbReference type="Pfam" id="PF00924">
    <property type="entry name" value="MS_channel_2nd"/>
    <property type="match status" value="1"/>
</dbReference>
<evidence type="ECO:0000313" key="8">
    <source>
        <dbReference type="EMBL" id="QCD65229.1"/>
    </source>
</evidence>
<dbReference type="OMA" id="WTKVESE"/>
<dbReference type="SUPFAM" id="SSF82861">
    <property type="entry name" value="Mechanosensitive channel protein MscS (YggB), transmembrane region"/>
    <property type="match status" value="1"/>
</dbReference>
<evidence type="ECO:0000256" key="5">
    <source>
        <dbReference type="ARBA" id="ARBA00023136"/>
    </source>
</evidence>
<dbReference type="GeneID" id="42178489"/>
<dbReference type="EMBL" id="CP039375">
    <property type="protein sequence ID" value="QCD65229.1"/>
    <property type="molecule type" value="Genomic_DNA"/>
</dbReference>
<evidence type="ECO:0000313" key="9">
    <source>
        <dbReference type="Proteomes" id="UP000297053"/>
    </source>
</evidence>
<proteinExistence type="inferred from homology"/>
<dbReference type="RefSeq" id="WP_015761568.1">
    <property type="nucleotide sequence ID" value="NZ_CP039375.1"/>
</dbReference>
<feature type="domain" description="Mechanosensitive ion channel MscS" evidence="7">
    <location>
        <begin position="120"/>
        <end position="175"/>
    </location>
</feature>
<dbReference type="InterPro" id="IPR023408">
    <property type="entry name" value="MscS_beta-dom_sf"/>
</dbReference>
<feature type="transmembrane region" description="Helical" evidence="6">
    <location>
        <begin position="70"/>
        <end position="92"/>
    </location>
</feature>
<keyword evidence="5 6" id="KW-0472">Membrane</keyword>
<evidence type="ECO:0000256" key="2">
    <source>
        <dbReference type="ARBA" id="ARBA00008017"/>
    </source>
</evidence>
<sequence length="194" mass="20823">MLQGATPEPAPQPSTVAIIDEFVDGILASIPRLLSGLLFLVLAYLTIKLVLAVVRSVVDRLYRDEEQLIVDLVVTVVGIFLWFGATLGLLKVVGLGDVAASLGTASGFIGLGVAFALKEMIADTVAGVYLLQDEDFSEGDRVETASVTGRLVSIDLRKTRIETDDGNLVVVANRDVEKRWTRHARADEAAETDA</sequence>
<dbReference type="InterPro" id="IPR006685">
    <property type="entry name" value="MscS_channel_2nd"/>
</dbReference>
<comment type="similarity">
    <text evidence="2">Belongs to the MscS (TC 1.A.23) family.</text>
</comment>
<organism evidence="8 9">
    <name type="scientific">Halomicrobium mukohataei</name>
    <dbReference type="NCBI Taxonomy" id="57705"/>
    <lineage>
        <taxon>Archaea</taxon>
        <taxon>Methanobacteriati</taxon>
        <taxon>Methanobacteriota</taxon>
        <taxon>Stenosarchaea group</taxon>
        <taxon>Halobacteria</taxon>
        <taxon>Halobacteriales</taxon>
        <taxon>Haloarculaceae</taxon>
        <taxon>Halomicrobium</taxon>
    </lineage>
</organism>
<dbReference type="InterPro" id="IPR010920">
    <property type="entry name" value="LSM_dom_sf"/>
</dbReference>
<evidence type="ECO:0000256" key="6">
    <source>
        <dbReference type="SAM" id="Phobius"/>
    </source>
</evidence>
<feature type="transmembrane region" description="Helical" evidence="6">
    <location>
        <begin position="98"/>
        <end position="117"/>
    </location>
</feature>
<dbReference type="Gene3D" id="2.30.30.60">
    <property type="match status" value="1"/>
</dbReference>
<evidence type="ECO:0000256" key="4">
    <source>
        <dbReference type="ARBA" id="ARBA00022989"/>
    </source>
</evidence>
<dbReference type="KEGG" id="halz:E5139_06095"/>
<evidence type="ECO:0000259" key="7">
    <source>
        <dbReference type="Pfam" id="PF00924"/>
    </source>
</evidence>
<keyword evidence="4 6" id="KW-1133">Transmembrane helix</keyword>
<reference evidence="8 9" key="1">
    <citation type="submission" date="2019-04" db="EMBL/GenBank/DDBJ databases">
        <title>Complete genome sequence of Arthrobacter sp. ZXY-2 associated with effective atrazine degradation and salt adaptation.</title>
        <authorList>
            <person name="Zhao X."/>
        </authorList>
    </citation>
    <scope>NUCLEOTIDE SEQUENCE [LARGE SCALE GENOMIC DNA]</scope>
    <source>
        <strain evidence="9">ZP60</strain>
    </source>
</reference>
<feature type="transmembrane region" description="Helical" evidence="6">
    <location>
        <begin position="37"/>
        <end position="58"/>
    </location>
</feature>
<evidence type="ECO:0000256" key="3">
    <source>
        <dbReference type="ARBA" id="ARBA00022692"/>
    </source>
</evidence>
<dbReference type="InterPro" id="IPR011014">
    <property type="entry name" value="MscS_channel_TM-2"/>
</dbReference>